<feature type="transmembrane region" description="Helical" evidence="1">
    <location>
        <begin position="115"/>
        <end position="140"/>
    </location>
</feature>
<evidence type="ECO:0000256" key="1">
    <source>
        <dbReference type="SAM" id="Phobius"/>
    </source>
</evidence>
<keyword evidence="1" id="KW-1133">Transmembrane helix</keyword>
<gene>
    <name evidence="2" type="primary">ND6</name>
</gene>
<sequence length="151" mass="16663">MWLIFCGTVFLSAMFPVFFSPISMGGILITISFFLTSLLCMTSSMWYGYILFLVYIGGLLVLFIYVCMVSSNYPLILSQNSLMMAVIITIVTSSFMQEVGFKKFLGNTGWDNGSYLSLILFLGLVVLLLLAFLAVARIIISGGSLKIEPSN</sequence>
<name>A0A1S5R314_9EUPU</name>
<keyword evidence="1" id="KW-0472">Membrane</keyword>
<keyword evidence="1" id="KW-0812">Transmembrane</keyword>
<accession>A0A1S5R314</accession>
<evidence type="ECO:0000313" key="2">
    <source>
        <dbReference type="EMBL" id="ANC96333.1"/>
    </source>
</evidence>
<dbReference type="AlphaFoldDB" id="A0A1S5R314"/>
<dbReference type="EMBL" id="KT696545">
    <property type="protein sequence ID" value="ANC96333.1"/>
    <property type="molecule type" value="Genomic_DNA"/>
</dbReference>
<protein>
    <submittedName>
        <fullName evidence="2">NADH dehydrogenase subunit 6</fullName>
    </submittedName>
</protein>
<feature type="transmembrane region" description="Helical" evidence="1">
    <location>
        <begin position="75"/>
        <end position="95"/>
    </location>
</feature>
<geneLocation type="mitochondrion" evidence="2"/>
<feature type="transmembrane region" description="Helical" evidence="1">
    <location>
        <begin position="49"/>
        <end position="68"/>
    </location>
</feature>
<organism evidence="2">
    <name type="scientific">Carychium tridentatum</name>
    <dbReference type="NCBI Taxonomy" id="145635"/>
    <lineage>
        <taxon>Eukaryota</taxon>
        <taxon>Metazoa</taxon>
        <taxon>Spiralia</taxon>
        <taxon>Lophotrochozoa</taxon>
        <taxon>Mollusca</taxon>
        <taxon>Gastropoda</taxon>
        <taxon>Heterobranchia</taxon>
        <taxon>Euthyneura</taxon>
        <taxon>Panpulmonata</taxon>
        <taxon>Eupulmonata</taxon>
        <taxon>Ellobiida</taxon>
        <taxon>Ellobioidea</taxon>
        <taxon>Ellobiidae</taxon>
        <taxon>Carychium</taxon>
    </lineage>
</organism>
<reference evidence="2" key="1">
    <citation type="journal article" date="2016" name="BMC Evol. Biol.">
        <title>Positive selection on panpulmonate mitogenomes provide new clues on adaptations to terrestrial life.</title>
        <authorList>
            <person name="Romero P.E."/>
            <person name="Weigand A.M."/>
            <person name="Pfenninger M."/>
        </authorList>
    </citation>
    <scope>NUCLEOTIDE SEQUENCE</scope>
</reference>
<keyword evidence="2" id="KW-0496">Mitochondrion</keyword>
<proteinExistence type="predicted"/>